<proteinExistence type="predicted"/>
<keyword evidence="2" id="KW-1185">Reference proteome</keyword>
<accession>A0ACB9KDJ2</accession>
<comment type="caution">
    <text evidence="1">The sequence shown here is derived from an EMBL/GenBank/DDBJ whole genome shotgun (WGS) entry which is preliminary data.</text>
</comment>
<gene>
    <name evidence="1" type="ORF">L6164_035317</name>
</gene>
<dbReference type="Proteomes" id="UP000828941">
    <property type="component" value="Chromosome 14"/>
</dbReference>
<evidence type="ECO:0000313" key="2">
    <source>
        <dbReference type="Proteomes" id="UP000828941"/>
    </source>
</evidence>
<name>A0ACB9KDJ2_BAUVA</name>
<organism evidence="1 2">
    <name type="scientific">Bauhinia variegata</name>
    <name type="common">Purple orchid tree</name>
    <name type="synonym">Phanera variegata</name>
    <dbReference type="NCBI Taxonomy" id="167791"/>
    <lineage>
        <taxon>Eukaryota</taxon>
        <taxon>Viridiplantae</taxon>
        <taxon>Streptophyta</taxon>
        <taxon>Embryophyta</taxon>
        <taxon>Tracheophyta</taxon>
        <taxon>Spermatophyta</taxon>
        <taxon>Magnoliopsida</taxon>
        <taxon>eudicotyledons</taxon>
        <taxon>Gunneridae</taxon>
        <taxon>Pentapetalae</taxon>
        <taxon>rosids</taxon>
        <taxon>fabids</taxon>
        <taxon>Fabales</taxon>
        <taxon>Fabaceae</taxon>
        <taxon>Cercidoideae</taxon>
        <taxon>Cercideae</taxon>
        <taxon>Bauhiniinae</taxon>
        <taxon>Bauhinia</taxon>
    </lineage>
</organism>
<sequence length="264" mass="29955">MRPKFTHLAVQEQARTLTSMYCLLRLKDGMKGGKAKNSLLEDWHCSNSSAHYSFSGVKCDNNCRVTQFLPCSAFFLQKLDSWTSWLASPSLSLNNVTGHFPNQLANLTRLTYFNISHNQFTGHFPALPLHQLEVLDAYDNNFTGPLPLEIANLKYLSFAGNYFYGEIPHAYSQLQSFEYLRLNENELTGRIPPILGSLKNLKELYVGYNNYTRGIPPEFGSLHSLQILDMAKCNLSGEIPEARLFEQPPYLASTFQPSYCHHSS</sequence>
<dbReference type="EMBL" id="CM039439">
    <property type="protein sequence ID" value="KAI4295251.1"/>
    <property type="molecule type" value="Genomic_DNA"/>
</dbReference>
<protein>
    <submittedName>
        <fullName evidence="1">Uncharacterized protein</fullName>
    </submittedName>
</protein>
<reference evidence="1 2" key="1">
    <citation type="journal article" date="2022" name="DNA Res.">
        <title>Chromosomal-level genome assembly of the orchid tree Bauhinia variegata (Leguminosae; Cercidoideae) supports the allotetraploid origin hypothesis of Bauhinia.</title>
        <authorList>
            <person name="Zhong Y."/>
            <person name="Chen Y."/>
            <person name="Zheng D."/>
            <person name="Pang J."/>
            <person name="Liu Y."/>
            <person name="Luo S."/>
            <person name="Meng S."/>
            <person name="Qian L."/>
            <person name="Wei D."/>
            <person name="Dai S."/>
            <person name="Zhou R."/>
        </authorList>
    </citation>
    <scope>NUCLEOTIDE SEQUENCE [LARGE SCALE GENOMIC DNA]</scope>
    <source>
        <strain evidence="1">BV-YZ2020</strain>
    </source>
</reference>
<evidence type="ECO:0000313" key="1">
    <source>
        <dbReference type="EMBL" id="KAI4295251.1"/>
    </source>
</evidence>